<evidence type="ECO:0000313" key="1">
    <source>
        <dbReference type="EMBL" id="ANM46379.1"/>
    </source>
</evidence>
<dbReference type="RefSeq" id="YP_009291551.1">
    <property type="nucleotide sequence ID" value="NC_031115.1"/>
</dbReference>
<reference evidence="1 2" key="1">
    <citation type="submission" date="2016-04" db="EMBL/GenBank/DDBJ databases">
        <title>Comparative genomics of Morganella phages MP1 and MP2 define new clades among the T4 and T7-like Viruses.</title>
        <authorList>
            <person name="Pinto G."/>
            <person name="Oliveira A."/>
            <person name="Malgorzata L."/>
            <person name="Kropinski A."/>
            <person name="Azeredo J."/>
        </authorList>
    </citation>
    <scope>NUCLEOTIDE SEQUENCE [LARGE SCALE GENOMIC DNA]</scope>
</reference>
<dbReference type="InterPro" id="IPR035156">
    <property type="entry name" value="DUF5471"/>
</dbReference>
<dbReference type="EMBL" id="KX078568">
    <property type="protein sequence ID" value="ANM46379.1"/>
    <property type="molecule type" value="Genomic_DNA"/>
</dbReference>
<dbReference type="Pfam" id="PF17565">
    <property type="entry name" value="DUF5471"/>
    <property type="match status" value="1"/>
</dbReference>
<dbReference type="GeneID" id="29068327"/>
<proteinExistence type="predicted"/>
<protein>
    <submittedName>
        <fullName evidence="1">Uncharacterized protein</fullName>
    </submittedName>
</protein>
<name>A0A192Y9E7_9CAUD</name>
<dbReference type="Proteomes" id="UP000203821">
    <property type="component" value="Genome"/>
</dbReference>
<dbReference type="OrthoDB" id="37892at10239"/>
<evidence type="ECO:0000313" key="2">
    <source>
        <dbReference type="Proteomes" id="UP000203821"/>
    </source>
</evidence>
<accession>A0A192Y9E7</accession>
<keyword evidence="2" id="KW-1185">Reference proteome</keyword>
<sequence length="70" mass="7824">MFKLVKALGRFVAKMYNREARKQKATAQAKAQQAIEMSLQSVVLEKEAGEHADQAARIALQAQTIGKFFE</sequence>
<organism evidence="1 2">
    <name type="scientific">Morganella phage vB_MmoP_MP2</name>
    <dbReference type="NCBI Taxonomy" id="1852627"/>
    <lineage>
        <taxon>Viruses</taxon>
        <taxon>Duplodnaviria</taxon>
        <taxon>Heunggongvirae</taxon>
        <taxon>Uroviricota</taxon>
        <taxon>Caudoviricetes</taxon>
        <taxon>Autographivirales</taxon>
        <taxon>Autotranscriptaviridae</taxon>
        <taxon>Studiervirinae</taxon>
        <taxon>Minipunavirus</taxon>
        <taxon>Minipunavirus MP2</taxon>
    </lineage>
</organism>
<dbReference type="KEGG" id="vg:29068327"/>
<gene>
    <name evidence="1" type="ORF">MP2_gp25</name>
</gene>